<dbReference type="GO" id="GO:0005840">
    <property type="term" value="C:ribosome"/>
    <property type="evidence" value="ECO:0007669"/>
    <property type="project" value="UniProtKB-KW"/>
</dbReference>
<reference evidence="6" key="1">
    <citation type="journal article" date="2020" name="mSystems">
        <title>Genome- and Community-Level Interaction Insights into Carbon Utilization and Element Cycling Functions of Hydrothermarchaeota in Hydrothermal Sediment.</title>
        <authorList>
            <person name="Zhou Z."/>
            <person name="Liu Y."/>
            <person name="Xu W."/>
            <person name="Pan J."/>
            <person name="Luo Z.H."/>
            <person name="Li M."/>
        </authorList>
    </citation>
    <scope>NUCLEOTIDE SEQUENCE [LARGE SCALE GENOMIC DNA]</scope>
    <source>
        <strain evidence="6">SpSt-1116</strain>
    </source>
</reference>
<evidence type="ECO:0000313" key="6">
    <source>
        <dbReference type="EMBL" id="HHQ80487.1"/>
    </source>
</evidence>
<evidence type="ECO:0000256" key="3">
    <source>
        <dbReference type="ARBA" id="ARBA00023274"/>
    </source>
</evidence>
<dbReference type="InterPro" id="IPR027534">
    <property type="entry name" value="Ribosomal_P1/P2"/>
</dbReference>
<evidence type="ECO:0000256" key="4">
    <source>
        <dbReference type="HAMAP-Rule" id="MF_01478"/>
    </source>
</evidence>
<dbReference type="HAMAP" id="MF_01478">
    <property type="entry name" value="Ribosomal_L12_arch"/>
    <property type="match status" value="1"/>
</dbReference>
<dbReference type="EMBL" id="DRZC01000045">
    <property type="protein sequence ID" value="HHQ80487.1"/>
    <property type="molecule type" value="Genomic_DNA"/>
</dbReference>
<sequence>MEYIYASLLLHGAKKEISEENLRRVLEAAGLQVDEIRLKATVAALKEINIDEILKSAAVVPAAAPVAPAPAGEVKAPAAEERKEEVEEEKEEKRELNEEELAAGLEALFG</sequence>
<dbReference type="InterPro" id="IPR022295">
    <property type="entry name" value="Ribosomal_P1_arc"/>
</dbReference>
<comment type="similarity">
    <text evidence="1 4">Belongs to the eukaryotic ribosomal protein P1/P2 family.</text>
</comment>
<evidence type="ECO:0000256" key="1">
    <source>
        <dbReference type="ARBA" id="ARBA00005436"/>
    </source>
</evidence>
<dbReference type="NCBIfam" id="TIGR03685">
    <property type="entry name" value="ribo_P1_arch"/>
    <property type="match status" value="1"/>
</dbReference>
<dbReference type="GO" id="GO:0006414">
    <property type="term" value="P:translational elongation"/>
    <property type="evidence" value="ECO:0007669"/>
    <property type="project" value="InterPro"/>
</dbReference>
<comment type="caution">
    <text evidence="6">The sequence shown here is derived from an EMBL/GenBank/DDBJ whole genome shotgun (WGS) entry which is preliminary data.</text>
</comment>
<organism evidence="6">
    <name type="scientific">Fervidicoccus fontis</name>
    <dbReference type="NCBI Taxonomy" id="683846"/>
    <lineage>
        <taxon>Archaea</taxon>
        <taxon>Thermoproteota</taxon>
        <taxon>Thermoprotei</taxon>
        <taxon>Fervidicoccales</taxon>
        <taxon>Fervidicoccaceae</taxon>
        <taxon>Fervidicoccus</taxon>
    </lineage>
</organism>
<accession>A0A7J3ZK85</accession>
<name>A0A7J3ZK85_9CREN</name>
<evidence type="ECO:0000256" key="5">
    <source>
        <dbReference type="SAM" id="MobiDB-lite"/>
    </source>
</evidence>
<protein>
    <recommendedName>
        <fullName evidence="4">Large ribosomal subunit protein P1</fullName>
    </recommendedName>
</protein>
<dbReference type="InterPro" id="IPR038716">
    <property type="entry name" value="P1/P2_N_sf"/>
</dbReference>
<keyword evidence="2 4" id="KW-0689">Ribosomal protein</keyword>
<proteinExistence type="inferred from homology"/>
<dbReference type="AlphaFoldDB" id="A0A7J3ZK85"/>
<comment type="subunit">
    <text evidence="4">Part of the 50S ribosomal subunit. Homodimer, it forms part of the ribosomal stalk which helps the ribosome interact with GTP-bound translation factors. Forms a heptameric L10(L12)2(L12)2(L12)2 complex, where L10 forms an elongated spine to which the L12 dimers bind in a sequential fashion.</text>
</comment>
<feature type="region of interest" description="Disordered" evidence="5">
    <location>
        <begin position="70"/>
        <end position="97"/>
    </location>
</feature>
<keyword evidence="3 4" id="KW-0687">Ribonucleoprotein</keyword>
<feature type="compositionally biased region" description="Basic and acidic residues" evidence="5">
    <location>
        <begin position="78"/>
        <end position="96"/>
    </location>
</feature>
<comment type="function">
    <text evidence="4">Forms part of the ribosomal stalk, playing a central role in the interaction of the ribosome with GTP-bound translation factors.</text>
</comment>
<evidence type="ECO:0000256" key="2">
    <source>
        <dbReference type="ARBA" id="ARBA00022980"/>
    </source>
</evidence>
<dbReference type="FunFam" id="1.10.10.1410:FF:000002">
    <property type="entry name" value="60S acidic ribosomal protein P2"/>
    <property type="match status" value="1"/>
</dbReference>
<dbReference type="Pfam" id="PF00428">
    <property type="entry name" value="Ribosomal_60s"/>
    <property type="match status" value="1"/>
</dbReference>
<gene>
    <name evidence="4" type="primary">rpl12</name>
    <name evidence="6" type="ORF">ENM78_03400</name>
</gene>
<dbReference type="GO" id="GO:1990904">
    <property type="term" value="C:ribonucleoprotein complex"/>
    <property type="evidence" value="ECO:0007669"/>
    <property type="project" value="UniProtKB-KW"/>
</dbReference>
<dbReference type="Gene3D" id="1.10.10.1410">
    <property type="match status" value="1"/>
</dbReference>
<dbReference type="GO" id="GO:0003735">
    <property type="term" value="F:structural constituent of ribosome"/>
    <property type="evidence" value="ECO:0007669"/>
    <property type="project" value="InterPro"/>
</dbReference>